<keyword evidence="1" id="KW-0812">Transmembrane</keyword>
<gene>
    <name evidence="2" type="ORF">CLH61_11095</name>
</gene>
<sequence>MITESGKVVAEAGNKVWVQTIRQSACTSCAARHGCGQKALASFTAGRANRVLVDNTLGVRVGDEVTVAISESALLAASGLVYALPLLLFVAGALAGHWLSGGAEPAAVAGAVIGMAVGFGFARSRRVGADARYAPRLIRTGTAERDTCL</sequence>
<keyword evidence="1" id="KW-0472">Membrane</keyword>
<feature type="transmembrane region" description="Helical" evidence="1">
    <location>
        <begin position="80"/>
        <end position="99"/>
    </location>
</feature>
<reference evidence="2 3" key="1">
    <citation type="submission" date="2017-09" db="EMBL/GenBank/DDBJ databases">
        <title>The draft genome sequences of Marinobacter sp. PWS21.</title>
        <authorList>
            <person name="Cao J."/>
        </authorList>
    </citation>
    <scope>NUCLEOTIDE SEQUENCE [LARGE SCALE GENOMIC DNA]</scope>
    <source>
        <strain evidence="2 3">PWS21</strain>
    </source>
</reference>
<dbReference type="AlphaFoldDB" id="A0A2G1UKB6"/>
<name>A0A2G1UKB6_9GAMM</name>
<protein>
    <submittedName>
        <fullName evidence="2">Sigma E positive regulator RseC/MucC</fullName>
    </submittedName>
</protein>
<dbReference type="Proteomes" id="UP000231409">
    <property type="component" value="Unassembled WGS sequence"/>
</dbReference>
<evidence type="ECO:0000313" key="2">
    <source>
        <dbReference type="EMBL" id="PHQ14885.1"/>
    </source>
</evidence>
<organism evidence="2 3">
    <name type="scientific">Marinobacter profundi</name>
    <dbReference type="NCBI Taxonomy" id="2666256"/>
    <lineage>
        <taxon>Bacteria</taxon>
        <taxon>Pseudomonadati</taxon>
        <taxon>Pseudomonadota</taxon>
        <taxon>Gammaproteobacteria</taxon>
        <taxon>Pseudomonadales</taxon>
        <taxon>Marinobacteraceae</taxon>
        <taxon>Marinobacter</taxon>
    </lineage>
</organism>
<dbReference type="PIRSF" id="PIRSF004923">
    <property type="entry name" value="RseC"/>
    <property type="match status" value="1"/>
</dbReference>
<dbReference type="RefSeq" id="WP_099614802.1">
    <property type="nucleotide sequence ID" value="NZ_KZ319371.1"/>
</dbReference>
<keyword evidence="1" id="KW-1133">Transmembrane helix</keyword>
<keyword evidence="3" id="KW-1185">Reference proteome</keyword>
<feature type="transmembrane region" description="Helical" evidence="1">
    <location>
        <begin position="105"/>
        <end position="122"/>
    </location>
</feature>
<evidence type="ECO:0000313" key="3">
    <source>
        <dbReference type="Proteomes" id="UP000231409"/>
    </source>
</evidence>
<evidence type="ECO:0000256" key="1">
    <source>
        <dbReference type="SAM" id="Phobius"/>
    </source>
</evidence>
<accession>A0A2G1UKB6</accession>
<dbReference type="PANTHER" id="PTHR35867">
    <property type="entry name" value="PROTEIN RSEC"/>
    <property type="match status" value="1"/>
</dbReference>
<dbReference type="PANTHER" id="PTHR35867:SF1">
    <property type="entry name" value="PROTEIN RSEC"/>
    <property type="match status" value="1"/>
</dbReference>
<dbReference type="EMBL" id="NTFH01000008">
    <property type="protein sequence ID" value="PHQ14885.1"/>
    <property type="molecule type" value="Genomic_DNA"/>
</dbReference>
<comment type="caution">
    <text evidence="2">The sequence shown here is derived from an EMBL/GenBank/DDBJ whole genome shotgun (WGS) entry which is preliminary data.</text>
</comment>
<proteinExistence type="predicted"/>
<dbReference type="InterPro" id="IPR007359">
    <property type="entry name" value="SigmaE_reg_RseC_MucC"/>
</dbReference>
<dbReference type="Pfam" id="PF04246">
    <property type="entry name" value="RseC_MucC"/>
    <property type="match status" value="1"/>
</dbReference>
<dbReference type="InterPro" id="IPR026268">
    <property type="entry name" value="RseC"/>
</dbReference>